<dbReference type="Gene3D" id="2.60.120.260">
    <property type="entry name" value="Galactose-binding domain-like"/>
    <property type="match status" value="1"/>
</dbReference>
<feature type="region of interest" description="Disordered" evidence="1">
    <location>
        <begin position="341"/>
        <end position="375"/>
    </location>
</feature>
<reference evidence="3 4" key="1">
    <citation type="submission" date="2014-04" db="EMBL/GenBank/DDBJ databases">
        <authorList>
            <consortium name="DOE Joint Genome Institute"/>
            <person name="Kuo A."/>
            <person name="Gay G."/>
            <person name="Dore J."/>
            <person name="Kohler A."/>
            <person name="Nagy L.G."/>
            <person name="Floudas D."/>
            <person name="Copeland A."/>
            <person name="Barry K.W."/>
            <person name="Cichocki N."/>
            <person name="Veneault-Fourrey C."/>
            <person name="LaButti K."/>
            <person name="Lindquist E.A."/>
            <person name="Lipzen A."/>
            <person name="Lundell T."/>
            <person name="Morin E."/>
            <person name="Murat C."/>
            <person name="Sun H."/>
            <person name="Tunlid A."/>
            <person name="Henrissat B."/>
            <person name="Grigoriev I.V."/>
            <person name="Hibbett D.S."/>
            <person name="Martin F."/>
            <person name="Nordberg H.P."/>
            <person name="Cantor M.N."/>
            <person name="Hua S.X."/>
        </authorList>
    </citation>
    <scope>NUCLEOTIDE SEQUENCE [LARGE SCALE GENOMIC DNA]</scope>
    <source>
        <strain evidence="4">h7</strain>
    </source>
</reference>
<dbReference type="OrthoDB" id="2927144at2759"/>
<evidence type="ECO:0000313" key="3">
    <source>
        <dbReference type="EMBL" id="KIM37208.1"/>
    </source>
</evidence>
<accession>A0A0C2XH77</accession>
<feature type="region of interest" description="Disordered" evidence="1">
    <location>
        <begin position="389"/>
        <end position="457"/>
    </location>
</feature>
<keyword evidence="2" id="KW-1133">Transmembrane helix</keyword>
<evidence type="ECO:0000313" key="4">
    <source>
        <dbReference type="Proteomes" id="UP000053424"/>
    </source>
</evidence>
<proteinExistence type="predicted"/>
<name>A0A0C2XH77_HEBCY</name>
<evidence type="ECO:0000256" key="2">
    <source>
        <dbReference type="SAM" id="Phobius"/>
    </source>
</evidence>
<keyword evidence="4" id="KW-1185">Reference proteome</keyword>
<reference evidence="4" key="2">
    <citation type="submission" date="2015-01" db="EMBL/GenBank/DDBJ databases">
        <title>Evolutionary Origins and Diversification of the Mycorrhizal Mutualists.</title>
        <authorList>
            <consortium name="DOE Joint Genome Institute"/>
            <consortium name="Mycorrhizal Genomics Consortium"/>
            <person name="Kohler A."/>
            <person name="Kuo A."/>
            <person name="Nagy L.G."/>
            <person name="Floudas D."/>
            <person name="Copeland A."/>
            <person name="Barry K.W."/>
            <person name="Cichocki N."/>
            <person name="Veneault-Fourrey C."/>
            <person name="LaButti K."/>
            <person name="Lindquist E.A."/>
            <person name="Lipzen A."/>
            <person name="Lundell T."/>
            <person name="Morin E."/>
            <person name="Murat C."/>
            <person name="Riley R."/>
            <person name="Ohm R."/>
            <person name="Sun H."/>
            <person name="Tunlid A."/>
            <person name="Henrissat B."/>
            <person name="Grigoriev I.V."/>
            <person name="Hibbett D.S."/>
            <person name="Martin F."/>
        </authorList>
    </citation>
    <scope>NUCLEOTIDE SEQUENCE [LARGE SCALE GENOMIC DNA]</scope>
    <source>
        <strain evidence="4">h7</strain>
    </source>
</reference>
<feature type="transmembrane region" description="Helical" evidence="2">
    <location>
        <begin position="309"/>
        <end position="328"/>
    </location>
</feature>
<sequence length="457" mass="48999">MGFSILLDDTSPWILSYYGTQWVHDSGLASALGVFNNTLSICHTEIQNTTSPPKLSIDFYGSEINLYGPVTGNIAMNYTIDGTSVRPAVLSSDAASGKRGIVNIWNVQGLSETVYHTMELFPSNGLFTLDYITIAPTKYSVFTGFNLIIDDADPALHYSGNWTHSAGEDFALGSVLYERTMTGTNMTGSTLRFDFIGSSVTVYGLLNQQAGKLTAAFSVDGKPPPTKFTPFDGSQTVNTSSWLLSQRFFHQDLVPGNHSLLVTLDEITDSQTLWIDSIVFEGTSSTTIGQPSNAGTGGTNAPTNNFPNGAIVGLVIAFLFILFTFAYLKERVKRYLGLGKTSNAIPTQSDTNTNDVNQNMTSNSSAALLPTPPQWSNAGESGIPLILMPTPTFYSPPQDPYPGNSVPAPPYGGPHPAPIPPRPPSEGTSHQRPPAGQETDAGPAEPPPPYNANLYIP</sequence>
<dbReference type="AlphaFoldDB" id="A0A0C2XH77"/>
<dbReference type="EMBL" id="KN831799">
    <property type="protein sequence ID" value="KIM37208.1"/>
    <property type="molecule type" value="Genomic_DNA"/>
</dbReference>
<feature type="compositionally biased region" description="Pro residues" evidence="1">
    <location>
        <begin position="407"/>
        <end position="424"/>
    </location>
</feature>
<dbReference type="Proteomes" id="UP000053424">
    <property type="component" value="Unassembled WGS sequence"/>
</dbReference>
<gene>
    <name evidence="3" type="ORF">M413DRAFT_448702</name>
</gene>
<keyword evidence="2" id="KW-0472">Membrane</keyword>
<dbReference type="HOGENOM" id="CLU_574985_0_0_1"/>
<keyword evidence="2" id="KW-0812">Transmembrane</keyword>
<evidence type="ECO:0000256" key="1">
    <source>
        <dbReference type="SAM" id="MobiDB-lite"/>
    </source>
</evidence>
<feature type="compositionally biased region" description="Polar residues" evidence="1">
    <location>
        <begin position="341"/>
        <end position="366"/>
    </location>
</feature>
<protein>
    <submittedName>
        <fullName evidence="3">Uncharacterized protein</fullName>
    </submittedName>
</protein>
<organism evidence="3 4">
    <name type="scientific">Hebeloma cylindrosporum</name>
    <dbReference type="NCBI Taxonomy" id="76867"/>
    <lineage>
        <taxon>Eukaryota</taxon>
        <taxon>Fungi</taxon>
        <taxon>Dikarya</taxon>
        <taxon>Basidiomycota</taxon>
        <taxon>Agaricomycotina</taxon>
        <taxon>Agaricomycetes</taxon>
        <taxon>Agaricomycetidae</taxon>
        <taxon>Agaricales</taxon>
        <taxon>Agaricineae</taxon>
        <taxon>Hymenogastraceae</taxon>
        <taxon>Hebeloma</taxon>
    </lineage>
</organism>